<accession>A0A2X2V5P3</accession>
<dbReference type="Proteomes" id="UP000251197">
    <property type="component" value="Unassembled WGS sequence"/>
</dbReference>
<protein>
    <submittedName>
        <fullName evidence="1">Uncharacterized protein</fullName>
    </submittedName>
</protein>
<sequence>MLVRRQQRIFAEPLSQGGAVFLTACAQGATLDQASEQALVAEPTLALGPFFSNLLSSGVSPHLNHTF</sequence>
<evidence type="ECO:0000313" key="2">
    <source>
        <dbReference type="Proteomes" id="UP000251197"/>
    </source>
</evidence>
<organism evidence="1 2">
    <name type="scientific">Cedecea neteri</name>
    <dbReference type="NCBI Taxonomy" id="158822"/>
    <lineage>
        <taxon>Bacteria</taxon>
        <taxon>Pseudomonadati</taxon>
        <taxon>Pseudomonadota</taxon>
        <taxon>Gammaproteobacteria</taxon>
        <taxon>Enterobacterales</taxon>
        <taxon>Enterobacteriaceae</taxon>
        <taxon>Cedecea</taxon>
    </lineage>
</organism>
<proteinExistence type="predicted"/>
<dbReference type="PROSITE" id="PS51257">
    <property type="entry name" value="PROKAR_LIPOPROTEIN"/>
    <property type="match status" value="1"/>
</dbReference>
<name>A0A2X2V5P3_9ENTR</name>
<reference evidence="1 2" key="1">
    <citation type="submission" date="2018-06" db="EMBL/GenBank/DDBJ databases">
        <authorList>
            <consortium name="Pathogen Informatics"/>
            <person name="Doyle S."/>
        </authorList>
    </citation>
    <scope>NUCLEOTIDE SEQUENCE [LARGE SCALE GENOMIC DNA]</scope>
    <source>
        <strain evidence="1 2">NCTC12120</strain>
    </source>
</reference>
<dbReference type="AlphaFoldDB" id="A0A2X2V5P3"/>
<evidence type="ECO:0000313" key="1">
    <source>
        <dbReference type="EMBL" id="SQA96989.1"/>
    </source>
</evidence>
<gene>
    <name evidence="1" type="ORF">NCTC12120_00763</name>
</gene>
<dbReference type="EMBL" id="UAVU01000003">
    <property type="protein sequence ID" value="SQA96989.1"/>
    <property type="molecule type" value="Genomic_DNA"/>
</dbReference>